<feature type="domain" description="FHA" evidence="1">
    <location>
        <begin position="75"/>
        <end position="127"/>
    </location>
</feature>
<dbReference type="Proteomes" id="UP000494174">
    <property type="component" value="Unassembled WGS sequence"/>
</dbReference>
<dbReference type="Gene3D" id="2.60.200.20">
    <property type="match status" value="2"/>
</dbReference>
<organism evidence="2 3">
    <name type="scientific">Burkholderia lata (strain ATCC 17760 / DSM 23089 / LMG 22485 / NCIMB 9086 / R18194 / 383)</name>
    <dbReference type="NCBI Taxonomy" id="482957"/>
    <lineage>
        <taxon>Bacteria</taxon>
        <taxon>Pseudomonadati</taxon>
        <taxon>Pseudomonadota</taxon>
        <taxon>Betaproteobacteria</taxon>
        <taxon>Burkholderiales</taxon>
        <taxon>Burkholderiaceae</taxon>
        <taxon>Burkholderia</taxon>
        <taxon>Burkholderia cepacia complex</taxon>
    </lineage>
</organism>
<dbReference type="AlphaFoldDB" id="A0A6P2GP30"/>
<dbReference type="InterPro" id="IPR008984">
    <property type="entry name" value="SMAD_FHA_dom_sf"/>
</dbReference>
<proteinExistence type="predicted"/>
<accession>A0A6P2GP30</accession>
<dbReference type="InterPro" id="IPR050923">
    <property type="entry name" value="Cell_Proc_Reg/RNA_Proc"/>
</dbReference>
<evidence type="ECO:0000259" key="1">
    <source>
        <dbReference type="PROSITE" id="PS50006"/>
    </source>
</evidence>
<gene>
    <name evidence="2" type="ORF">BLA15945_00088</name>
</gene>
<reference evidence="2 3" key="1">
    <citation type="submission" date="2019-09" db="EMBL/GenBank/DDBJ databases">
        <authorList>
            <person name="Depoorter E."/>
        </authorList>
    </citation>
    <scope>NUCLEOTIDE SEQUENCE [LARGE SCALE GENOMIC DNA]</scope>
    <source>
        <strain evidence="2">R-15945</strain>
    </source>
</reference>
<dbReference type="PROSITE" id="PS50006">
    <property type="entry name" value="FHA_DOMAIN"/>
    <property type="match status" value="2"/>
</dbReference>
<evidence type="ECO:0000313" key="2">
    <source>
        <dbReference type="EMBL" id="VWB06094.1"/>
    </source>
</evidence>
<dbReference type="EMBL" id="CABVPU010000001">
    <property type="protein sequence ID" value="VWB06094.1"/>
    <property type="molecule type" value="Genomic_DNA"/>
</dbReference>
<feature type="domain" description="FHA" evidence="1">
    <location>
        <begin position="187"/>
        <end position="242"/>
    </location>
</feature>
<name>A0A6P2GP30_BURL3</name>
<sequence length="656" mass="71479">MCRGGAASPRWFESASRFLRGVPIGGRMSIVGRIMIPDAASIAEKQAALDRQFDIVLKPVSDPELSEIRIDKALFAVGRTNTPFASARPERVADLSRRHARIFLEDGAAYVADLGSKNGTAVNGVDVGDKPHLLRDGDELRFAGALAYRVSFVPRATHQPARPAIVTLAPERGDLGLQPVIITAFPFLVSKTDDTFACYRNAYPHQVNYLSRRHAHIYVQDGDVFVEDLGSTNGTFVDGRRLDEHAVPLDDGAMLAFGGDHFVYRVGLQREPGPDSTVTATSPPGAAANGAAVDPDRTTFVDTAHSFLDIFCTVPAVQQDDEINPHAPHGTAETAHDVRRRRGRVEVFLSELSEAFGGSGHVNLRRLGWWSGGLLAALVLLLATLYFHDAPLREMHAMLARGDTAQATQLADRYLASHPDDPAFRALGTEALVRSKVPDWIAAMNVRAFDRARAVVQDMRTLARHNADARPLVDEVAWIGELQAFVAGRGGAEAPIRIYRDEAPIKALTGRWSADPGAHQRLLDRISSYVPAFGVLYADALSQLRKLQSDNSVYVAALERLQRAIASALDDDRLDALPALLADNEQRYPRLGGLDAVRADLQQYLQFESDARAGHGPAVLDRLKQFRFATPQFAAHVATLERLASSGGRGEARQSP</sequence>
<evidence type="ECO:0000313" key="3">
    <source>
        <dbReference type="Proteomes" id="UP000494174"/>
    </source>
</evidence>
<dbReference type="InterPro" id="IPR000253">
    <property type="entry name" value="FHA_dom"/>
</dbReference>
<dbReference type="PANTHER" id="PTHR23308">
    <property type="entry name" value="NUCLEAR INHIBITOR OF PROTEIN PHOSPHATASE-1"/>
    <property type="match status" value="1"/>
</dbReference>
<dbReference type="CDD" id="cd00060">
    <property type="entry name" value="FHA"/>
    <property type="match status" value="2"/>
</dbReference>
<dbReference type="SUPFAM" id="SSF49879">
    <property type="entry name" value="SMAD/FHA domain"/>
    <property type="match status" value="2"/>
</dbReference>
<dbReference type="Pfam" id="PF00498">
    <property type="entry name" value="FHA"/>
    <property type="match status" value="2"/>
</dbReference>
<protein>
    <recommendedName>
        <fullName evidence="1">FHA domain-containing protein</fullName>
    </recommendedName>
</protein>
<dbReference type="SMART" id="SM00240">
    <property type="entry name" value="FHA"/>
    <property type="match status" value="2"/>
</dbReference>